<organism evidence="7 8">
    <name type="scientific">Scandinavium goeteborgense</name>
    <dbReference type="NCBI Taxonomy" id="1851514"/>
    <lineage>
        <taxon>Bacteria</taxon>
        <taxon>Pseudomonadati</taxon>
        <taxon>Pseudomonadota</taxon>
        <taxon>Gammaproteobacteria</taxon>
        <taxon>Enterobacterales</taxon>
        <taxon>Enterobacteriaceae</taxon>
        <taxon>Scandinavium</taxon>
    </lineage>
</organism>
<dbReference type="PANTHER" id="PTHR39583">
    <property type="entry name" value="TYPE II SECRETION SYSTEM PROTEIN J-RELATED"/>
    <property type="match status" value="1"/>
</dbReference>
<dbReference type="GO" id="GO:0016020">
    <property type="term" value="C:membrane"/>
    <property type="evidence" value="ECO:0007669"/>
    <property type="project" value="UniProtKB-SubCell"/>
</dbReference>
<gene>
    <name evidence="7" type="ORF">EC847_105216</name>
</gene>
<reference evidence="7 8" key="1">
    <citation type="submission" date="2019-03" db="EMBL/GenBank/DDBJ databases">
        <title>Genomic analyses of the natural microbiome of Caenorhabditis elegans.</title>
        <authorList>
            <person name="Samuel B."/>
        </authorList>
    </citation>
    <scope>NUCLEOTIDE SEQUENCE [LARGE SCALE GENOMIC DNA]</scope>
    <source>
        <strain evidence="7 8">BIGb0156</strain>
    </source>
</reference>
<dbReference type="PIRSF" id="PIRSF004525">
    <property type="entry name" value="Pilin_peptidase-dep_B_prd"/>
    <property type="match status" value="1"/>
</dbReference>
<dbReference type="RefSeq" id="WP_133461201.1">
    <property type="nucleotide sequence ID" value="NZ_SNVX01000005.1"/>
</dbReference>
<dbReference type="NCBIfam" id="TIGR02532">
    <property type="entry name" value="IV_pilin_GFxxxE"/>
    <property type="match status" value="1"/>
</dbReference>
<dbReference type="PANTHER" id="PTHR39583:SF3">
    <property type="entry name" value="PREPILIN PEPTIDASE-DEPENDENT PROTEIN B"/>
    <property type="match status" value="1"/>
</dbReference>
<dbReference type="OrthoDB" id="7059546at2"/>
<dbReference type="InterPro" id="IPR012902">
    <property type="entry name" value="N_methyl_site"/>
</dbReference>
<dbReference type="GO" id="GO:0015628">
    <property type="term" value="P:protein secretion by the type II secretion system"/>
    <property type="evidence" value="ECO:0007669"/>
    <property type="project" value="TreeGrafter"/>
</dbReference>
<sequence>MPVNQQGFSLIEVLIAMAIGSTLLLATARFLPALQMATLRQTQQQVLEEEIWQRLFVVSSHLQRAGFCRGACSGEAVLIENHCLRVRWDSNLNGVWEETPAANSDVTGFRLNDGALETLRGATDCNAKGWEKMTDPDFLVVDEFKVQRHNISGFSPEFEVTLSAHLKGRPTVQVSASHTATGHNL</sequence>
<evidence type="ECO:0000313" key="7">
    <source>
        <dbReference type="EMBL" id="TDN58580.1"/>
    </source>
</evidence>
<keyword evidence="2" id="KW-0488">Methylation</keyword>
<feature type="transmembrane region" description="Helical" evidence="6">
    <location>
        <begin position="6"/>
        <end position="31"/>
    </location>
</feature>
<proteinExistence type="predicted"/>
<evidence type="ECO:0000256" key="5">
    <source>
        <dbReference type="ARBA" id="ARBA00023136"/>
    </source>
</evidence>
<evidence type="ECO:0000313" key="8">
    <source>
        <dbReference type="Proteomes" id="UP000295530"/>
    </source>
</evidence>
<dbReference type="AlphaFoldDB" id="A0A4R6EIT0"/>
<evidence type="ECO:0000256" key="4">
    <source>
        <dbReference type="ARBA" id="ARBA00022989"/>
    </source>
</evidence>
<keyword evidence="8" id="KW-1185">Reference proteome</keyword>
<dbReference type="InterPro" id="IPR016419">
    <property type="entry name" value="Prepilin_Pept-dep_B_prd"/>
</dbReference>
<protein>
    <submittedName>
        <fullName evidence="7">Prepilin peptidase dependent protein B</fullName>
    </submittedName>
</protein>
<dbReference type="Pfam" id="PF07963">
    <property type="entry name" value="N_methyl"/>
    <property type="match status" value="1"/>
</dbReference>
<keyword evidence="3 6" id="KW-0812">Transmembrane</keyword>
<evidence type="ECO:0000256" key="2">
    <source>
        <dbReference type="ARBA" id="ARBA00022481"/>
    </source>
</evidence>
<evidence type="ECO:0000256" key="6">
    <source>
        <dbReference type="SAM" id="Phobius"/>
    </source>
</evidence>
<dbReference type="NCBIfam" id="NF007848">
    <property type="entry name" value="PRK10557.1"/>
    <property type="match status" value="1"/>
</dbReference>
<comment type="caution">
    <text evidence="7">The sequence shown here is derived from an EMBL/GenBank/DDBJ whole genome shotgun (WGS) entry which is preliminary data.</text>
</comment>
<comment type="subcellular location">
    <subcellularLocation>
        <location evidence="1">Membrane</location>
        <topology evidence="1">Single-pass membrane protein</topology>
    </subcellularLocation>
</comment>
<evidence type="ECO:0000256" key="3">
    <source>
        <dbReference type="ARBA" id="ARBA00022692"/>
    </source>
</evidence>
<dbReference type="PROSITE" id="PS00409">
    <property type="entry name" value="PROKAR_NTER_METHYL"/>
    <property type="match status" value="1"/>
</dbReference>
<dbReference type="InterPro" id="IPR051621">
    <property type="entry name" value="T2SS_protein_J"/>
</dbReference>
<dbReference type="Proteomes" id="UP000295530">
    <property type="component" value="Unassembled WGS sequence"/>
</dbReference>
<keyword evidence="5 6" id="KW-0472">Membrane</keyword>
<keyword evidence="4 6" id="KW-1133">Transmembrane helix</keyword>
<name>A0A4R6EIT0_SCAGO</name>
<accession>A0A4R6EIT0</accession>
<evidence type="ECO:0000256" key="1">
    <source>
        <dbReference type="ARBA" id="ARBA00004167"/>
    </source>
</evidence>
<dbReference type="EMBL" id="SNVX01000005">
    <property type="protein sequence ID" value="TDN58580.1"/>
    <property type="molecule type" value="Genomic_DNA"/>
</dbReference>